<dbReference type="PANTHER" id="PTHR10695:SF46">
    <property type="entry name" value="BIFUNCTIONAL COENZYME A SYNTHASE-RELATED"/>
    <property type="match status" value="1"/>
</dbReference>
<dbReference type="Pfam" id="PF01121">
    <property type="entry name" value="CoaE"/>
    <property type="match status" value="1"/>
</dbReference>
<dbReference type="PROSITE" id="PS51219">
    <property type="entry name" value="DPCK"/>
    <property type="match status" value="1"/>
</dbReference>
<evidence type="ECO:0000256" key="2">
    <source>
        <dbReference type="ARBA" id="ARBA00022840"/>
    </source>
</evidence>
<keyword evidence="3" id="KW-0808">Transferase</keyword>
<dbReference type="Gene3D" id="3.40.50.300">
    <property type="entry name" value="P-loop containing nucleotide triphosphate hydrolases"/>
    <property type="match status" value="1"/>
</dbReference>
<keyword evidence="1" id="KW-0547">Nucleotide-binding</keyword>
<accession>A0A194PL65</accession>
<keyword evidence="4" id="KW-1185">Reference proteome</keyword>
<keyword evidence="3" id="KW-0418">Kinase</keyword>
<keyword evidence="2" id="KW-0067">ATP-binding</keyword>
<name>A0A194PL65_PAPXU</name>
<evidence type="ECO:0000313" key="3">
    <source>
        <dbReference type="EMBL" id="KPI91850.1"/>
    </source>
</evidence>
<dbReference type="STRING" id="66420.A0A194PL65"/>
<dbReference type="PANTHER" id="PTHR10695">
    <property type="entry name" value="DEPHOSPHO-COA KINASE-RELATED"/>
    <property type="match status" value="1"/>
</dbReference>
<dbReference type="GO" id="GO:0015937">
    <property type="term" value="P:coenzyme A biosynthetic process"/>
    <property type="evidence" value="ECO:0007669"/>
    <property type="project" value="InterPro"/>
</dbReference>
<dbReference type="Proteomes" id="UP000053268">
    <property type="component" value="Unassembled WGS sequence"/>
</dbReference>
<reference evidence="3 4" key="1">
    <citation type="journal article" date="2015" name="Nat. Commun.">
        <title>Outbred genome sequencing and CRISPR/Cas9 gene editing in butterflies.</title>
        <authorList>
            <person name="Li X."/>
            <person name="Fan D."/>
            <person name="Zhang W."/>
            <person name="Liu G."/>
            <person name="Zhang L."/>
            <person name="Zhao L."/>
            <person name="Fang X."/>
            <person name="Chen L."/>
            <person name="Dong Y."/>
            <person name="Chen Y."/>
            <person name="Ding Y."/>
            <person name="Zhao R."/>
            <person name="Feng M."/>
            <person name="Zhu Y."/>
            <person name="Feng Y."/>
            <person name="Jiang X."/>
            <person name="Zhu D."/>
            <person name="Xiang H."/>
            <person name="Feng X."/>
            <person name="Li S."/>
            <person name="Wang J."/>
            <person name="Zhang G."/>
            <person name="Kronforst M.R."/>
            <person name="Wang W."/>
        </authorList>
    </citation>
    <scope>NUCLEOTIDE SEQUENCE [LARGE SCALE GENOMIC DNA]</scope>
    <source>
        <strain evidence="3">Ya'a_city_454_Px</strain>
        <tissue evidence="3">Whole body</tissue>
    </source>
</reference>
<evidence type="ECO:0000313" key="4">
    <source>
        <dbReference type="Proteomes" id="UP000053268"/>
    </source>
</evidence>
<dbReference type="GO" id="GO:0005524">
    <property type="term" value="F:ATP binding"/>
    <property type="evidence" value="ECO:0007669"/>
    <property type="project" value="UniProtKB-KW"/>
</dbReference>
<protein>
    <submittedName>
        <fullName evidence="3">Dephospho-CoA kinase domain-containing protein</fullName>
    </submittedName>
</protein>
<sequence>MFIVGLTGGLATGKSTVLSIFRDNNIAVIDADEVARKEEVLYPDGKVNRLKLGEIVFDDIEKRRKLNAITHPRIQKAMMSMAMMYFFSGHKYIVMEVPLLFETGKMLAFMHKIITVICEDHQQLERLCKRNDFSEVVARKRISCQMPLEQKVARSHFVIDNSGNIESTVKQTESIIKVLHRSKFTWLWSCSTIIRNAQKGRCELITAAPVRLDRDINSLIILFYASSLSYFAVKWDYSR</sequence>
<dbReference type="InterPro" id="IPR027417">
    <property type="entry name" value="P-loop_NTPase"/>
</dbReference>
<proteinExistence type="inferred from homology"/>
<dbReference type="GO" id="GO:0004140">
    <property type="term" value="F:dephospho-CoA kinase activity"/>
    <property type="evidence" value="ECO:0007669"/>
    <property type="project" value="InterPro"/>
</dbReference>
<gene>
    <name evidence="3" type="ORF">RR46_08276</name>
</gene>
<dbReference type="NCBIfam" id="TIGR00152">
    <property type="entry name" value="dephospho-CoA kinase"/>
    <property type="match status" value="1"/>
</dbReference>
<dbReference type="EMBL" id="KQ459605">
    <property type="protein sequence ID" value="KPI91850.1"/>
    <property type="molecule type" value="Genomic_DNA"/>
</dbReference>
<evidence type="ECO:0000256" key="1">
    <source>
        <dbReference type="ARBA" id="ARBA00022741"/>
    </source>
</evidence>
<dbReference type="InterPro" id="IPR001977">
    <property type="entry name" value="Depp_CoAkinase"/>
</dbReference>
<dbReference type="HAMAP" id="MF_00376">
    <property type="entry name" value="Dephospho_CoA_kinase"/>
    <property type="match status" value="1"/>
</dbReference>
<dbReference type="CDD" id="cd02022">
    <property type="entry name" value="DPCK"/>
    <property type="match status" value="1"/>
</dbReference>
<dbReference type="AlphaFoldDB" id="A0A194PL65"/>
<organism evidence="3 4">
    <name type="scientific">Papilio xuthus</name>
    <name type="common">Asian swallowtail butterfly</name>
    <dbReference type="NCBI Taxonomy" id="66420"/>
    <lineage>
        <taxon>Eukaryota</taxon>
        <taxon>Metazoa</taxon>
        <taxon>Ecdysozoa</taxon>
        <taxon>Arthropoda</taxon>
        <taxon>Hexapoda</taxon>
        <taxon>Insecta</taxon>
        <taxon>Pterygota</taxon>
        <taxon>Neoptera</taxon>
        <taxon>Endopterygota</taxon>
        <taxon>Lepidoptera</taxon>
        <taxon>Glossata</taxon>
        <taxon>Ditrysia</taxon>
        <taxon>Papilionoidea</taxon>
        <taxon>Papilionidae</taxon>
        <taxon>Papilioninae</taxon>
        <taxon>Papilio</taxon>
    </lineage>
</organism>
<dbReference type="SUPFAM" id="SSF52540">
    <property type="entry name" value="P-loop containing nucleoside triphosphate hydrolases"/>
    <property type="match status" value="1"/>
</dbReference>